<evidence type="ECO:0000259" key="1">
    <source>
        <dbReference type="Pfam" id="PF00535"/>
    </source>
</evidence>
<comment type="caution">
    <text evidence="2">The sequence shown here is derived from an EMBL/GenBank/DDBJ whole genome shotgun (WGS) entry which is preliminary data.</text>
</comment>
<reference evidence="2" key="1">
    <citation type="journal article" date="2021" name="PeerJ">
        <title>Extensive microbial diversity within the chicken gut microbiome revealed by metagenomics and culture.</title>
        <authorList>
            <person name="Gilroy R."/>
            <person name="Ravi A."/>
            <person name="Getino M."/>
            <person name="Pursley I."/>
            <person name="Horton D.L."/>
            <person name="Alikhan N.F."/>
            <person name="Baker D."/>
            <person name="Gharbi K."/>
            <person name="Hall N."/>
            <person name="Watson M."/>
            <person name="Adriaenssens E.M."/>
            <person name="Foster-Nyarko E."/>
            <person name="Jarju S."/>
            <person name="Secka A."/>
            <person name="Antonio M."/>
            <person name="Oren A."/>
            <person name="Chaudhuri R.R."/>
            <person name="La Ragione R."/>
            <person name="Hildebrand F."/>
            <person name="Pallen M.J."/>
        </authorList>
    </citation>
    <scope>NUCLEOTIDE SEQUENCE</scope>
    <source>
        <strain evidence="2">5933</strain>
    </source>
</reference>
<dbReference type="InterPro" id="IPR001173">
    <property type="entry name" value="Glyco_trans_2-like"/>
</dbReference>
<reference evidence="2" key="2">
    <citation type="submission" date="2021-04" db="EMBL/GenBank/DDBJ databases">
        <authorList>
            <person name="Gilroy R."/>
        </authorList>
    </citation>
    <scope>NUCLEOTIDE SEQUENCE</scope>
    <source>
        <strain evidence="2">5933</strain>
    </source>
</reference>
<organism evidence="2 3">
    <name type="scientific">Candidatus Ruthenibacterium merdavium</name>
    <dbReference type="NCBI Taxonomy" id="2838752"/>
    <lineage>
        <taxon>Bacteria</taxon>
        <taxon>Bacillati</taxon>
        <taxon>Bacillota</taxon>
        <taxon>Clostridia</taxon>
        <taxon>Eubacteriales</taxon>
        <taxon>Oscillospiraceae</taxon>
        <taxon>Ruthenibacterium</taxon>
    </lineage>
</organism>
<sequence length="341" mass="39651">MPEITVVITAYQLEHYLDQCLKELFDQTFQDFDLLLVDDCSKDRTREIIEQWKLKYPERIKTLFLQKNLGMPSKTRNAALDSGLIDGRYFVFLDGDDAIEPFFLEKLHTAAVKYNAQVAICAYDRVEAESGRRLCEEMKGFPAALDIPPNNDILAFVNTSPWNKLWETSLFGDGRFPLFKVGEEVVLQFTRYVKARRIAFVDDVLIHYRVREGSVISNTPEESIWQFANELKSCYDSQNDIFRETVALMTFLHIGISMALRAADNPDIDLKNHLKKTSEFFKREFAWFRTSRFLKFRSLAKHGFKGVALWACLCAYRVRCFGLVLHVFRFATSKLHVDIKF</sequence>
<dbReference type="GO" id="GO:0016758">
    <property type="term" value="F:hexosyltransferase activity"/>
    <property type="evidence" value="ECO:0007669"/>
    <property type="project" value="UniProtKB-ARBA"/>
</dbReference>
<name>A0A9D2TK06_9FIRM</name>
<dbReference type="Proteomes" id="UP000823918">
    <property type="component" value="Unassembled WGS sequence"/>
</dbReference>
<gene>
    <name evidence="2" type="ORF">H9698_08830</name>
</gene>
<protein>
    <submittedName>
        <fullName evidence="2">Glycosyltransferase family 2 protein</fullName>
    </submittedName>
</protein>
<feature type="domain" description="Glycosyltransferase 2-like" evidence="1">
    <location>
        <begin position="5"/>
        <end position="132"/>
    </location>
</feature>
<dbReference type="PANTHER" id="PTHR22916">
    <property type="entry name" value="GLYCOSYLTRANSFERASE"/>
    <property type="match status" value="1"/>
</dbReference>
<dbReference type="PANTHER" id="PTHR22916:SF3">
    <property type="entry name" value="UDP-GLCNAC:BETAGAL BETA-1,3-N-ACETYLGLUCOSAMINYLTRANSFERASE-LIKE PROTEIN 1"/>
    <property type="match status" value="1"/>
</dbReference>
<evidence type="ECO:0000313" key="2">
    <source>
        <dbReference type="EMBL" id="HJC72879.1"/>
    </source>
</evidence>
<dbReference type="Pfam" id="PF00535">
    <property type="entry name" value="Glycos_transf_2"/>
    <property type="match status" value="1"/>
</dbReference>
<proteinExistence type="predicted"/>
<dbReference type="Gene3D" id="3.90.550.10">
    <property type="entry name" value="Spore Coat Polysaccharide Biosynthesis Protein SpsA, Chain A"/>
    <property type="match status" value="1"/>
</dbReference>
<accession>A0A9D2TK06</accession>
<dbReference type="AlphaFoldDB" id="A0A9D2TK06"/>
<evidence type="ECO:0000313" key="3">
    <source>
        <dbReference type="Proteomes" id="UP000823918"/>
    </source>
</evidence>
<dbReference type="CDD" id="cd00761">
    <property type="entry name" value="Glyco_tranf_GTA_type"/>
    <property type="match status" value="1"/>
</dbReference>
<dbReference type="SUPFAM" id="SSF53448">
    <property type="entry name" value="Nucleotide-diphospho-sugar transferases"/>
    <property type="match status" value="1"/>
</dbReference>
<dbReference type="InterPro" id="IPR029044">
    <property type="entry name" value="Nucleotide-diphossugar_trans"/>
</dbReference>
<dbReference type="EMBL" id="DWWA01000046">
    <property type="protein sequence ID" value="HJC72879.1"/>
    <property type="molecule type" value="Genomic_DNA"/>
</dbReference>